<accession>T1FGS5</accession>
<reference evidence="2" key="3">
    <citation type="submission" date="2015-06" db="UniProtKB">
        <authorList>
            <consortium name="EnsemblMetazoa"/>
        </authorList>
    </citation>
    <scope>IDENTIFICATION</scope>
</reference>
<dbReference type="HOGENOM" id="CLU_1620848_0_0_1"/>
<sequence>MTKIGLKPEDIQANVQGTINEVMKTFREFKDNDIAEALRVQEKIKKSTQELEKEGRRNNIIIYRRFMPRRGQESGSKEQFRKFWVIEVRGKRKTKGDEIHKTKKTALKDKAGQKVNQTYTKYKINQKLEKKFKILYTNADSLMNKRTKLEMLIDCQTSSPNVQT</sequence>
<dbReference type="EnsemblMetazoa" id="HelroT181246">
    <property type="protein sequence ID" value="HelroP181246"/>
    <property type="gene ID" value="HelroG181246"/>
</dbReference>
<dbReference type="Proteomes" id="UP000015101">
    <property type="component" value="Unassembled WGS sequence"/>
</dbReference>
<dbReference type="RefSeq" id="XP_009028742.1">
    <property type="nucleotide sequence ID" value="XM_009030494.1"/>
</dbReference>
<proteinExistence type="predicted"/>
<dbReference type="GeneID" id="20208024"/>
<dbReference type="KEGG" id="hro:HELRODRAFT_181246"/>
<evidence type="ECO:0000313" key="2">
    <source>
        <dbReference type="EnsemblMetazoa" id="HelroP181246"/>
    </source>
</evidence>
<organism evidence="2 3">
    <name type="scientific">Helobdella robusta</name>
    <name type="common">Californian leech</name>
    <dbReference type="NCBI Taxonomy" id="6412"/>
    <lineage>
        <taxon>Eukaryota</taxon>
        <taxon>Metazoa</taxon>
        <taxon>Spiralia</taxon>
        <taxon>Lophotrochozoa</taxon>
        <taxon>Annelida</taxon>
        <taxon>Clitellata</taxon>
        <taxon>Hirudinea</taxon>
        <taxon>Rhynchobdellida</taxon>
        <taxon>Glossiphoniidae</taxon>
        <taxon>Helobdella</taxon>
    </lineage>
</organism>
<dbReference type="CTD" id="20208024"/>
<dbReference type="EMBL" id="KB097635">
    <property type="protein sequence ID" value="ESN93139.1"/>
    <property type="molecule type" value="Genomic_DNA"/>
</dbReference>
<reference evidence="3" key="1">
    <citation type="submission" date="2012-12" db="EMBL/GenBank/DDBJ databases">
        <authorList>
            <person name="Hellsten U."/>
            <person name="Grimwood J."/>
            <person name="Chapman J.A."/>
            <person name="Shapiro H."/>
            <person name="Aerts A."/>
            <person name="Otillar R.P."/>
            <person name="Terry A.Y."/>
            <person name="Boore J.L."/>
            <person name="Simakov O."/>
            <person name="Marletaz F."/>
            <person name="Cho S.-J."/>
            <person name="Edsinger-Gonzales E."/>
            <person name="Havlak P."/>
            <person name="Kuo D.-H."/>
            <person name="Larsson T."/>
            <person name="Lv J."/>
            <person name="Arendt D."/>
            <person name="Savage R."/>
            <person name="Osoegawa K."/>
            <person name="de Jong P."/>
            <person name="Lindberg D.R."/>
            <person name="Seaver E.C."/>
            <person name="Weisblat D.A."/>
            <person name="Putnam N.H."/>
            <person name="Grigoriev I.V."/>
            <person name="Rokhsar D.S."/>
        </authorList>
    </citation>
    <scope>NUCLEOTIDE SEQUENCE</scope>
</reference>
<protein>
    <submittedName>
        <fullName evidence="1 2">Uncharacterized protein</fullName>
    </submittedName>
</protein>
<gene>
    <name evidence="2" type="primary">20208024</name>
    <name evidence="1" type="ORF">HELRODRAFT_181246</name>
</gene>
<dbReference type="EMBL" id="AMQM01007516">
    <property type="status" value="NOT_ANNOTATED_CDS"/>
    <property type="molecule type" value="Genomic_DNA"/>
</dbReference>
<dbReference type="AlphaFoldDB" id="T1FGS5"/>
<name>T1FGS5_HELRO</name>
<dbReference type="InParanoid" id="T1FGS5"/>
<evidence type="ECO:0000313" key="3">
    <source>
        <dbReference type="Proteomes" id="UP000015101"/>
    </source>
</evidence>
<reference evidence="1 3" key="2">
    <citation type="journal article" date="2013" name="Nature">
        <title>Insights into bilaterian evolution from three spiralian genomes.</title>
        <authorList>
            <person name="Simakov O."/>
            <person name="Marletaz F."/>
            <person name="Cho S.J."/>
            <person name="Edsinger-Gonzales E."/>
            <person name="Havlak P."/>
            <person name="Hellsten U."/>
            <person name="Kuo D.H."/>
            <person name="Larsson T."/>
            <person name="Lv J."/>
            <person name="Arendt D."/>
            <person name="Savage R."/>
            <person name="Osoegawa K."/>
            <person name="de Jong P."/>
            <person name="Grimwood J."/>
            <person name="Chapman J.A."/>
            <person name="Shapiro H."/>
            <person name="Aerts A."/>
            <person name="Otillar R.P."/>
            <person name="Terry A.Y."/>
            <person name="Boore J.L."/>
            <person name="Grigoriev I.V."/>
            <person name="Lindberg D.R."/>
            <person name="Seaver E.C."/>
            <person name="Weisblat D.A."/>
            <person name="Putnam N.H."/>
            <person name="Rokhsar D.S."/>
        </authorList>
    </citation>
    <scope>NUCLEOTIDE SEQUENCE</scope>
</reference>
<evidence type="ECO:0000313" key="1">
    <source>
        <dbReference type="EMBL" id="ESN93139.1"/>
    </source>
</evidence>
<keyword evidence="3" id="KW-1185">Reference proteome</keyword>